<name>A0A918ECM0_9PSEU</name>
<sequence>MKSGRRVARGPSIFVSGLWMSDGIEFVTDPFLFYRELHLADDPTYRAPRDAVDSWRELAEQARAELARMGFPVTVFSYEMSELQPVGGYVLVHEMEPFGVTLDWRAPVRNSRSYIEKAIAQEREGLIRYVSAATEIITKAMFDVLDEASFRVLIDHQERDYYLYRVLEAPRFPIK</sequence>
<proteinExistence type="predicted"/>
<dbReference type="AlphaFoldDB" id="A0A918ECM0"/>
<reference evidence="1" key="1">
    <citation type="journal article" date="2014" name="Int. J. Syst. Evol. Microbiol.">
        <title>Complete genome sequence of Corynebacterium casei LMG S-19264T (=DSM 44701T), isolated from a smear-ripened cheese.</title>
        <authorList>
            <consortium name="US DOE Joint Genome Institute (JGI-PGF)"/>
            <person name="Walter F."/>
            <person name="Albersmeier A."/>
            <person name="Kalinowski J."/>
            <person name="Ruckert C."/>
        </authorList>
    </citation>
    <scope>NUCLEOTIDE SEQUENCE</scope>
    <source>
        <strain evidence="1">JCM 3313</strain>
    </source>
</reference>
<dbReference type="Proteomes" id="UP000639606">
    <property type="component" value="Unassembled WGS sequence"/>
</dbReference>
<evidence type="ECO:0000313" key="2">
    <source>
        <dbReference type="Proteomes" id="UP000639606"/>
    </source>
</evidence>
<keyword evidence="2" id="KW-1185">Reference proteome</keyword>
<protein>
    <submittedName>
        <fullName evidence="1">Uncharacterized protein</fullName>
    </submittedName>
</protein>
<organism evidence="1 2">
    <name type="scientific">Saccharothrix coeruleofusca</name>
    <dbReference type="NCBI Taxonomy" id="33919"/>
    <lineage>
        <taxon>Bacteria</taxon>
        <taxon>Bacillati</taxon>
        <taxon>Actinomycetota</taxon>
        <taxon>Actinomycetes</taxon>
        <taxon>Pseudonocardiales</taxon>
        <taxon>Pseudonocardiaceae</taxon>
        <taxon>Saccharothrix</taxon>
    </lineage>
</organism>
<reference evidence="1" key="2">
    <citation type="submission" date="2020-09" db="EMBL/GenBank/DDBJ databases">
        <authorList>
            <person name="Sun Q."/>
            <person name="Ohkuma M."/>
        </authorList>
    </citation>
    <scope>NUCLEOTIDE SEQUENCE</scope>
    <source>
        <strain evidence="1">JCM 3313</strain>
    </source>
</reference>
<dbReference type="EMBL" id="BMRG01000002">
    <property type="protein sequence ID" value="GGP41334.1"/>
    <property type="molecule type" value="Genomic_DNA"/>
</dbReference>
<comment type="caution">
    <text evidence="1">The sequence shown here is derived from an EMBL/GenBank/DDBJ whole genome shotgun (WGS) entry which is preliminary data.</text>
</comment>
<evidence type="ECO:0000313" key="1">
    <source>
        <dbReference type="EMBL" id="GGP41334.1"/>
    </source>
</evidence>
<accession>A0A918ECM0</accession>
<gene>
    <name evidence="1" type="ORF">GCM10010185_10600</name>
</gene>